<feature type="compositionally biased region" description="Gly residues" evidence="2">
    <location>
        <begin position="205"/>
        <end position="215"/>
    </location>
</feature>
<gene>
    <name evidence="4" type="ORF">FEK34_25105</name>
</gene>
<feature type="compositionally biased region" description="Gly residues" evidence="2">
    <location>
        <begin position="230"/>
        <end position="262"/>
    </location>
</feature>
<comment type="similarity">
    <text evidence="1">Belongs to the mycobacterial PPE family.</text>
</comment>
<organism evidence="4 5">
    <name type="scientific">Nocardia cyriacigeorgica</name>
    <dbReference type="NCBI Taxonomy" id="135487"/>
    <lineage>
        <taxon>Bacteria</taxon>
        <taxon>Bacillati</taxon>
        <taxon>Actinomycetota</taxon>
        <taxon>Actinomycetes</taxon>
        <taxon>Mycobacteriales</taxon>
        <taxon>Nocardiaceae</taxon>
        <taxon>Nocardia</taxon>
    </lineage>
</organism>
<feature type="domain" description="PPE" evidence="3">
    <location>
        <begin position="4"/>
        <end position="167"/>
    </location>
</feature>
<protein>
    <submittedName>
        <fullName evidence="4">PPE domain-containing protein</fullName>
    </submittedName>
</protein>
<feature type="region of interest" description="Disordered" evidence="2">
    <location>
        <begin position="162"/>
        <end position="325"/>
    </location>
</feature>
<dbReference type="Proteomes" id="UP000306378">
    <property type="component" value="Unassembled WGS sequence"/>
</dbReference>
<feature type="compositionally biased region" description="Gly residues" evidence="2">
    <location>
        <begin position="300"/>
        <end position="311"/>
    </location>
</feature>
<evidence type="ECO:0000313" key="5">
    <source>
        <dbReference type="Proteomes" id="UP000306378"/>
    </source>
</evidence>
<dbReference type="InterPro" id="IPR038332">
    <property type="entry name" value="PPE_sf"/>
</dbReference>
<accession>A0A5R8NEH2</accession>
<proteinExistence type="inferred from homology"/>
<name>A0A5R8NEH2_9NOCA</name>
<dbReference type="SUPFAM" id="SSF140459">
    <property type="entry name" value="PE/PPE dimer-like"/>
    <property type="match status" value="1"/>
</dbReference>
<reference evidence="4 5" key="1">
    <citation type="submission" date="2019-05" db="EMBL/GenBank/DDBJ databases">
        <title>Genomes sequences of two Nocardia cyriacigeorgica environmental isolates, type strains Nocardia asteroides ATCC 19247 and Nocardia cyriacigeorgica DSM 44484.</title>
        <authorList>
            <person name="Vautrin F."/>
            <person name="Bergeron E."/>
            <person name="Dubost A."/>
            <person name="Abrouk D."/>
            <person name="Rodriguez Nava V."/>
            <person name="Pujic P."/>
        </authorList>
    </citation>
    <scope>NUCLEOTIDE SEQUENCE [LARGE SCALE GENOMIC DNA]</scope>
    <source>
        <strain evidence="4 5">EML 446</strain>
    </source>
</reference>
<evidence type="ECO:0000259" key="3">
    <source>
        <dbReference type="Pfam" id="PF00823"/>
    </source>
</evidence>
<evidence type="ECO:0000256" key="2">
    <source>
        <dbReference type="SAM" id="MobiDB-lite"/>
    </source>
</evidence>
<dbReference type="AlphaFoldDB" id="A0A5R8NEH2"/>
<dbReference type="InterPro" id="IPR000030">
    <property type="entry name" value="PPE_dom"/>
</dbReference>
<feature type="region of interest" description="Disordered" evidence="2">
    <location>
        <begin position="375"/>
        <end position="427"/>
    </location>
</feature>
<feature type="compositionally biased region" description="Low complexity" evidence="2">
    <location>
        <begin position="216"/>
        <end position="229"/>
    </location>
</feature>
<comment type="caution">
    <text evidence="4">The sequence shown here is derived from an EMBL/GenBank/DDBJ whole genome shotgun (WGS) entry which is preliminary data.</text>
</comment>
<dbReference type="RefSeq" id="WP_138451636.1">
    <property type="nucleotide sequence ID" value="NZ_VBUT01000011.1"/>
</dbReference>
<evidence type="ECO:0000256" key="1">
    <source>
        <dbReference type="ARBA" id="ARBA00010652"/>
    </source>
</evidence>
<sequence length="455" mass="44569">MPIFAALSPLAMSIALNTGPGPWAMEQTATAYRAIAQTMTVAVGCSEAHTAALAANWKGDTSNGALSAYRRHTAWLQQQADIANQVAVRCDAQAAAYMQARAIMPRPEAIIANRARAASLAVGSTMAGASAAAFAINEAEYMVMRALAAAAMAGYEAESQANAASLPPPIPPPAITSASGGGMVPPLTSLLPGSGANSSNWAPGGQTGEFGGGGSQFDSSGGQDGRPSSSGGGSGGGDGGGGGSSDGGGGGSADSGGGGSSGGDTLPADGGGTGPSDAVPGDPGLSDPVGAPETLSDMGGVNGPDGFGQGAMEGDPGFLGTSPGSTTLAGLQGGVGSAVALSMVRGGIGAMSGAATGFRMPANWSLRAPGATFGAPVTPASAPPPRNAPPRGAIAPNTRRRRRDREELRKTAAVYTPGEPQEVPVLEKPPAIGVIEYSDEVETRDQEVLGESARV</sequence>
<dbReference type="EMBL" id="VBUT01000011">
    <property type="protein sequence ID" value="TLF74006.1"/>
    <property type="molecule type" value="Genomic_DNA"/>
</dbReference>
<dbReference type="Gene3D" id="1.20.1260.20">
    <property type="entry name" value="PPE superfamily"/>
    <property type="match status" value="1"/>
</dbReference>
<evidence type="ECO:0000313" key="4">
    <source>
        <dbReference type="EMBL" id="TLF74006.1"/>
    </source>
</evidence>
<dbReference type="Pfam" id="PF00823">
    <property type="entry name" value="PPE"/>
    <property type="match status" value="1"/>
</dbReference>